<dbReference type="Proteomes" id="UP000064967">
    <property type="component" value="Chromosome"/>
</dbReference>
<proteinExistence type="predicted"/>
<feature type="signal peptide" evidence="1">
    <location>
        <begin position="1"/>
        <end position="18"/>
    </location>
</feature>
<name>A0A0K1Q514_9BACT</name>
<protein>
    <submittedName>
        <fullName evidence="2">Uncharacterized protein</fullName>
    </submittedName>
</protein>
<dbReference type="STRING" id="1391654.AKJ09_07163"/>
<dbReference type="RefSeq" id="WP_169928056.1">
    <property type="nucleotide sequence ID" value="NZ_CP012333.1"/>
</dbReference>
<evidence type="ECO:0000256" key="1">
    <source>
        <dbReference type="SAM" id="SignalP"/>
    </source>
</evidence>
<keyword evidence="3" id="KW-1185">Reference proteome</keyword>
<reference evidence="2 3" key="1">
    <citation type="submission" date="2015-08" db="EMBL/GenBank/DDBJ databases">
        <authorList>
            <person name="Babu N.S."/>
            <person name="Beckwith C.J."/>
            <person name="Beseler K.G."/>
            <person name="Brison A."/>
            <person name="Carone J.V."/>
            <person name="Caskin T.P."/>
            <person name="Diamond M."/>
            <person name="Durham M.E."/>
            <person name="Foxe J.M."/>
            <person name="Go M."/>
            <person name="Henderson B.A."/>
            <person name="Jones I.B."/>
            <person name="McGettigan J.A."/>
            <person name="Micheletti S.J."/>
            <person name="Nasrallah M.E."/>
            <person name="Ortiz D."/>
            <person name="Piller C.R."/>
            <person name="Privatt S.R."/>
            <person name="Schneider S.L."/>
            <person name="Sharp S."/>
            <person name="Smith T.C."/>
            <person name="Stanton J.D."/>
            <person name="Ullery H.E."/>
            <person name="Wilson R.J."/>
            <person name="Serrano M.G."/>
            <person name="Buck G."/>
            <person name="Lee V."/>
            <person name="Wang Y."/>
            <person name="Carvalho R."/>
            <person name="Voegtly L."/>
            <person name="Shi R."/>
            <person name="Duckworth R."/>
            <person name="Johnson A."/>
            <person name="Loviza R."/>
            <person name="Walstead R."/>
            <person name="Shah Z."/>
            <person name="Kiflezghi M."/>
            <person name="Wade K."/>
            <person name="Ball S.L."/>
            <person name="Bradley K.W."/>
            <person name="Asai D.J."/>
            <person name="Bowman C.A."/>
            <person name="Russell D.A."/>
            <person name="Pope W.H."/>
            <person name="Jacobs-Sera D."/>
            <person name="Hendrix R.W."/>
            <person name="Hatfull G.F."/>
        </authorList>
    </citation>
    <scope>NUCLEOTIDE SEQUENCE [LARGE SCALE GENOMIC DNA]</scope>
    <source>
        <strain evidence="2 3">DSM 27648</strain>
    </source>
</reference>
<dbReference type="Pfam" id="PF11604">
    <property type="entry name" value="CusF_Ec"/>
    <property type="match status" value="1"/>
</dbReference>
<sequence length="111" mass="12106">MRSIAKVARFVVPVVLLAAAVAVGTRVWTSDAYACGAETYSTRGVVKSFGDGRRYVNIAHDKIDGYMAAMTMSFEPRTPEQLQGIDVGDRVSFTFAATEDGRRVLTVIKKD</sequence>
<dbReference type="KEGG" id="llu:AKJ09_07163"/>
<keyword evidence="1" id="KW-0732">Signal</keyword>
<accession>A0A0K1Q514</accession>
<dbReference type="AlphaFoldDB" id="A0A0K1Q514"/>
<dbReference type="EMBL" id="CP012333">
    <property type="protein sequence ID" value="AKV00500.1"/>
    <property type="molecule type" value="Genomic_DNA"/>
</dbReference>
<organism evidence="2 3">
    <name type="scientific">Labilithrix luteola</name>
    <dbReference type="NCBI Taxonomy" id="1391654"/>
    <lineage>
        <taxon>Bacteria</taxon>
        <taxon>Pseudomonadati</taxon>
        <taxon>Myxococcota</taxon>
        <taxon>Polyangia</taxon>
        <taxon>Polyangiales</taxon>
        <taxon>Labilitrichaceae</taxon>
        <taxon>Labilithrix</taxon>
    </lineage>
</organism>
<evidence type="ECO:0000313" key="2">
    <source>
        <dbReference type="EMBL" id="AKV00500.1"/>
    </source>
</evidence>
<dbReference type="Gene3D" id="2.40.50.320">
    <property type="entry name" value="Copper binding periplasmic protein CusF"/>
    <property type="match status" value="1"/>
</dbReference>
<gene>
    <name evidence="2" type="ORF">AKJ09_07163</name>
</gene>
<dbReference type="InterPro" id="IPR042230">
    <property type="entry name" value="CusF_sf"/>
</dbReference>
<dbReference type="InterPro" id="IPR021647">
    <property type="entry name" value="CusF_Ec"/>
</dbReference>
<feature type="chain" id="PRO_5005466882" evidence="1">
    <location>
        <begin position="19"/>
        <end position="111"/>
    </location>
</feature>
<evidence type="ECO:0000313" key="3">
    <source>
        <dbReference type="Proteomes" id="UP000064967"/>
    </source>
</evidence>